<feature type="transmembrane region" description="Helical" evidence="6">
    <location>
        <begin position="265"/>
        <end position="287"/>
    </location>
</feature>
<feature type="transmembrane region" description="Helical" evidence="6">
    <location>
        <begin position="405"/>
        <end position="422"/>
    </location>
</feature>
<dbReference type="EMBL" id="JBBXJM010000007">
    <property type="protein sequence ID" value="KAL1405301.1"/>
    <property type="molecule type" value="Genomic_DNA"/>
</dbReference>
<feature type="domain" description="Major facilitator superfamily (MFS) profile" evidence="7">
    <location>
        <begin position="69"/>
        <end position="568"/>
    </location>
</feature>
<comment type="subcellular location">
    <subcellularLocation>
        <location evidence="1">Membrane</location>
        <topology evidence="1">Multi-pass membrane protein</topology>
    </subcellularLocation>
</comment>
<dbReference type="Pfam" id="PF07690">
    <property type="entry name" value="MFS_1"/>
    <property type="match status" value="1"/>
</dbReference>
<evidence type="ECO:0000256" key="2">
    <source>
        <dbReference type="ARBA" id="ARBA00022692"/>
    </source>
</evidence>
<dbReference type="Gene3D" id="1.20.1250.20">
    <property type="entry name" value="MFS general substrate transporter like domains"/>
    <property type="match status" value="1"/>
</dbReference>
<dbReference type="SUPFAM" id="SSF103473">
    <property type="entry name" value="MFS general substrate transporter"/>
    <property type="match status" value="2"/>
</dbReference>
<feature type="transmembrane region" description="Helical" evidence="6">
    <location>
        <begin position="543"/>
        <end position="563"/>
    </location>
</feature>
<feature type="transmembrane region" description="Helical" evidence="6">
    <location>
        <begin position="375"/>
        <end position="393"/>
    </location>
</feature>
<evidence type="ECO:0000313" key="9">
    <source>
        <dbReference type="Proteomes" id="UP001565368"/>
    </source>
</evidence>
<feature type="compositionally biased region" description="Low complexity" evidence="5">
    <location>
        <begin position="24"/>
        <end position="36"/>
    </location>
</feature>
<feature type="transmembrane region" description="Helical" evidence="6">
    <location>
        <begin position="103"/>
        <end position="122"/>
    </location>
</feature>
<accession>A0ABR3PSH9</accession>
<evidence type="ECO:0000256" key="1">
    <source>
        <dbReference type="ARBA" id="ARBA00004141"/>
    </source>
</evidence>
<keyword evidence="3 6" id="KW-1133">Transmembrane helix</keyword>
<feature type="compositionally biased region" description="Basic and acidic residues" evidence="5">
    <location>
        <begin position="1"/>
        <end position="20"/>
    </location>
</feature>
<feature type="transmembrane region" description="Helical" evidence="6">
    <location>
        <begin position="339"/>
        <end position="360"/>
    </location>
</feature>
<evidence type="ECO:0000256" key="4">
    <source>
        <dbReference type="ARBA" id="ARBA00023136"/>
    </source>
</evidence>
<feature type="transmembrane region" description="Helical" evidence="6">
    <location>
        <begin position="299"/>
        <end position="318"/>
    </location>
</feature>
<dbReference type="InterPro" id="IPR011701">
    <property type="entry name" value="MFS"/>
</dbReference>
<dbReference type="RefSeq" id="XP_069205245.1">
    <property type="nucleotide sequence ID" value="XM_069357308.1"/>
</dbReference>
<protein>
    <recommendedName>
        <fullName evidence="7">Major facilitator superfamily (MFS) profile domain-containing protein</fullName>
    </recommendedName>
</protein>
<feature type="transmembrane region" description="Helical" evidence="6">
    <location>
        <begin position="434"/>
        <end position="453"/>
    </location>
</feature>
<feature type="compositionally biased region" description="Basic and acidic residues" evidence="5">
    <location>
        <begin position="600"/>
        <end position="612"/>
    </location>
</feature>
<dbReference type="PROSITE" id="PS50850">
    <property type="entry name" value="MFS"/>
    <property type="match status" value="1"/>
</dbReference>
<dbReference type="PRINTS" id="PR01036">
    <property type="entry name" value="TCRTETB"/>
</dbReference>
<sequence>MADAHSDRTATMDPGSKTELKSGASRASSPASPAASVHTKSGSGTPLAPAPANNHLVTADLPPWRFWAIFSGILMSIFLFALDQLIVATAIPAITAEFNSLTQLSWLASGFFLPLLGFNLIYSQWLEIFPSKVVILFAVFIFEVGSLVCGVAPSMEVLILGRAIAGAGAAGIFSGGIIVISDISPLHKRPQHLALIGVSFAIASVLGPLVGGAFADHVSWRWCFYINLPLGGLALAQLAVFLPMKPPLGRRDSWKGFHRGMVLQVLKCDWVGAAISMGWAVSLILALQWGGVTKRWNDGSVIACLVLMGVLPVVFFLWEWWLGPERQMFKIHLIFRRTVFGASITLFMLFAVFMIVVYYLSINLQAVYRFSATDAGVRLLPLIMVQIFFLILSSRVIPKIRYFKYIVVAGPAFLAIGSGLLYMQRYGDPVSRLYGYQVLLGVGIGLALQNSMLGVQIELKTEPQYISAGMGMCTFIGFAGRIIGISLGGSVFENMIQRNLHAHVPQLPEGLLRAVVNDATAVWTQLPEPLRVPVLVEYQKTLAIVYIIGVPLAVLGIASALIMKNDKLPDAAETKAQDEAAKARAAEAKGDVEAAAGAGAEKEQESKATAKE</sequence>
<keyword evidence="2 6" id="KW-0812">Transmembrane</keyword>
<feature type="region of interest" description="Disordered" evidence="5">
    <location>
        <begin position="1"/>
        <end position="47"/>
    </location>
</feature>
<proteinExistence type="predicted"/>
<feature type="compositionally biased region" description="Basic and acidic residues" evidence="5">
    <location>
        <begin position="572"/>
        <end position="592"/>
    </location>
</feature>
<name>A0ABR3PSH9_9TREE</name>
<feature type="transmembrane region" description="Helical" evidence="6">
    <location>
        <begin position="159"/>
        <end position="181"/>
    </location>
</feature>
<evidence type="ECO:0000256" key="6">
    <source>
        <dbReference type="SAM" id="Phobius"/>
    </source>
</evidence>
<organism evidence="8 9">
    <name type="scientific">Vanrija albida</name>
    <dbReference type="NCBI Taxonomy" id="181172"/>
    <lineage>
        <taxon>Eukaryota</taxon>
        <taxon>Fungi</taxon>
        <taxon>Dikarya</taxon>
        <taxon>Basidiomycota</taxon>
        <taxon>Agaricomycotina</taxon>
        <taxon>Tremellomycetes</taxon>
        <taxon>Trichosporonales</taxon>
        <taxon>Trichosporonaceae</taxon>
        <taxon>Vanrija</taxon>
    </lineage>
</organism>
<dbReference type="GeneID" id="95989971"/>
<dbReference type="Proteomes" id="UP001565368">
    <property type="component" value="Unassembled WGS sequence"/>
</dbReference>
<feature type="transmembrane region" description="Helical" evidence="6">
    <location>
        <begin position="134"/>
        <end position="153"/>
    </location>
</feature>
<gene>
    <name evidence="8" type="ORF">Q8F55_008928</name>
</gene>
<evidence type="ECO:0000259" key="7">
    <source>
        <dbReference type="PROSITE" id="PS50850"/>
    </source>
</evidence>
<evidence type="ECO:0000256" key="3">
    <source>
        <dbReference type="ARBA" id="ARBA00022989"/>
    </source>
</evidence>
<reference evidence="8 9" key="1">
    <citation type="submission" date="2023-08" db="EMBL/GenBank/DDBJ databases">
        <title>Annotated Genome Sequence of Vanrija albida AlHP1.</title>
        <authorList>
            <person name="Herzog R."/>
        </authorList>
    </citation>
    <scope>NUCLEOTIDE SEQUENCE [LARGE SCALE GENOMIC DNA]</scope>
    <source>
        <strain evidence="8 9">AlHP1</strain>
    </source>
</reference>
<keyword evidence="9" id="KW-1185">Reference proteome</keyword>
<dbReference type="InterPro" id="IPR020846">
    <property type="entry name" value="MFS_dom"/>
</dbReference>
<dbReference type="CDD" id="cd17502">
    <property type="entry name" value="MFS_Azr1_MDR_like"/>
    <property type="match status" value="1"/>
</dbReference>
<feature type="transmembrane region" description="Helical" evidence="6">
    <location>
        <begin position="226"/>
        <end position="244"/>
    </location>
</feature>
<feature type="transmembrane region" description="Helical" evidence="6">
    <location>
        <begin position="465"/>
        <end position="487"/>
    </location>
</feature>
<dbReference type="PANTHER" id="PTHR23501:SF198">
    <property type="entry name" value="AZOLE RESISTANCE PROTEIN 1-RELATED"/>
    <property type="match status" value="1"/>
</dbReference>
<keyword evidence="4 6" id="KW-0472">Membrane</keyword>
<feature type="region of interest" description="Disordered" evidence="5">
    <location>
        <begin position="572"/>
        <end position="612"/>
    </location>
</feature>
<feature type="transmembrane region" description="Helical" evidence="6">
    <location>
        <begin position="193"/>
        <end position="214"/>
    </location>
</feature>
<evidence type="ECO:0000313" key="8">
    <source>
        <dbReference type="EMBL" id="KAL1405301.1"/>
    </source>
</evidence>
<dbReference type="InterPro" id="IPR036259">
    <property type="entry name" value="MFS_trans_sf"/>
</dbReference>
<dbReference type="Gene3D" id="1.20.1720.10">
    <property type="entry name" value="Multidrug resistance protein D"/>
    <property type="match status" value="1"/>
</dbReference>
<feature type="transmembrane region" description="Helical" evidence="6">
    <location>
        <begin position="66"/>
        <end position="91"/>
    </location>
</feature>
<evidence type="ECO:0000256" key="5">
    <source>
        <dbReference type="SAM" id="MobiDB-lite"/>
    </source>
</evidence>
<dbReference type="PANTHER" id="PTHR23501">
    <property type="entry name" value="MAJOR FACILITATOR SUPERFAMILY"/>
    <property type="match status" value="1"/>
</dbReference>
<comment type="caution">
    <text evidence="8">The sequence shown here is derived from an EMBL/GenBank/DDBJ whole genome shotgun (WGS) entry which is preliminary data.</text>
</comment>